<dbReference type="AlphaFoldDB" id="A0A9N9JFT2"/>
<dbReference type="EMBL" id="CAJVPV010051708">
    <property type="protein sequence ID" value="CAG8779717.1"/>
    <property type="molecule type" value="Genomic_DNA"/>
</dbReference>
<dbReference type="OrthoDB" id="306690at2759"/>
<evidence type="ECO:0000313" key="1">
    <source>
        <dbReference type="EMBL" id="CAG8779717.1"/>
    </source>
</evidence>
<reference evidence="1" key="1">
    <citation type="submission" date="2021-06" db="EMBL/GenBank/DDBJ databases">
        <authorList>
            <person name="Kallberg Y."/>
            <person name="Tangrot J."/>
            <person name="Rosling A."/>
        </authorList>
    </citation>
    <scope>NUCLEOTIDE SEQUENCE</scope>
    <source>
        <strain evidence="1">CL551</strain>
    </source>
</reference>
<gene>
    <name evidence="1" type="ORF">AMORRO_LOCUS17219</name>
</gene>
<sequence>DVVTGSMALYDPSNDDIILPQRDVGKFLSGNESKDFGNVELKLDIHGLQTPIMTVPPGLEGYRSPTSPRSGNMITSPPLNADHIEQYLSPTLAGLTSPTIASVNAVNQNILLAGVREDMSGNITTNQTIAELTNTLNNMTIASVNGSVVSEIGKVTSPVLSNVQVSGSSVAPKQAKLSWAAIAKNAPKPPPVNTSPEVLGTVAGAYSAAISPTSAVSPTSAYARPMSAPTGAWVSKAKIVGTPSGNGMSNLFVSPNPGLVTPTGMGSITIPATQ</sequence>
<proteinExistence type="predicted"/>
<dbReference type="Proteomes" id="UP000789342">
    <property type="component" value="Unassembled WGS sequence"/>
</dbReference>
<organism evidence="1 2">
    <name type="scientific">Acaulospora morrowiae</name>
    <dbReference type="NCBI Taxonomy" id="94023"/>
    <lineage>
        <taxon>Eukaryota</taxon>
        <taxon>Fungi</taxon>
        <taxon>Fungi incertae sedis</taxon>
        <taxon>Mucoromycota</taxon>
        <taxon>Glomeromycotina</taxon>
        <taxon>Glomeromycetes</taxon>
        <taxon>Diversisporales</taxon>
        <taxon>Acaulosporaceae</taxon>
        <taxon>Acaulospora</taxon>
    </lineage>
</organism>
<evidence type="ECO:0000313" key="2">
    <source>
        <dbReference type="Proteomes" id="UP000789342"/>
    </source>
</evidence>
<comment type="caution">
    <text evidence="1">The sequence shown here is derived from an EMBL/GenBank/DDBJ whole genome shotgun (WGS) entry which is preliminary data.</text>
</comment>
<feature type="non-terminal residue" evidence="1">
    <location>
        <position position="1"/>
    </location>
</feature>
<feature type="non-terminal residue" evidence="1">
    <location>
        <position position="274"/>
    </location>
</feature>
<accession>A0A9N9JFT2</accession>
<protein>
    <submittedName>
        <fullName evidence="1">9300_t:CDS:1</fullName>
    </submittedName>
</protein>
<keyword evidence="2" id="KW-1185">Reference proteome</keyword>
<name>A0A9N9JFT2_9GLOM</name>